<protein>
    <submittedName>
        <fullName evidence="2">Uncharacterized protein</fullName>
    </submittedName>
</protein>
<name>A0A5B6Z411_DAVIN</name>
<dbReference type="PANTHER" id="PTHR34952:SF2">
    <property type="entry name" value="OS05G0113500 PROTEIN"/>
    <property type="match status" value="1"/>
</dbReference>
<dbReference type="EMBL" id="GHES01008398">
    <property type="protein sequence ID" value="MPA38957.1"/>
    <property type="molecule type" value="Transcribed_RNA"/>
</dbReference>
<reference evidence="2" key="1">
    <citation type="submission" date="2019-08" db="EMBL/GenBank/DDBJ databases">
        <title>Reference gene set and small RNA set construction with multiple tissues from Davidia involucrata Baill.</title>
        <authorList>
            <person name="Yang H."/>
            <person name="Zhou C."/>
            <person name="Li G."/>
            <person name="Wang J."/>
            <person name="Gao P."/>
            <person name="Wang M."/>
            <person name="Wang R."/>
            <person name="Zhao Y."/>
        </authorList>
    </citation>
    <scope>NUCLEOTIDE SEQUENCE</scope>
    <source>
        <tissue evidence="2">Mixed with DoveR01_LX</tissue>
    </source>
</reference>
<feature type="compositionally biased region" description="Acidic residues" evidence="1">
    <location>
        <begin position="121"/>
        <end position="135"/>
    </location>
</feature>
<dbReference type="AlphaFoldDB" id="A0A5B6Z411"/>
<accession>A0A5B6Z411</accession>
<feature type="region of interest" description="Disordered" evidence="1">
    <location>
        <begin position="108"/>
        <end position="267"/>
    </location>
</feature>
<evidence type="ECO:0000256" key="1">
    <source>
        <dbReference type="SAM" id="MobiDB-lite"/>
    </source>
</evidence>
<dbReference type="PANTHER" id="PTHR34952">
    <property type="entry name" value="OS05G0113500 PROTEIN"/>
    <property type="match status" value="1"/>
</dbReference>
<feature type="compositionally biased region" description="Basic residues" evidence="1">
    <location>
        <begin position="204"/>
        <end position="213"/>
    </location>
</feature>
<proteinExistence type="predicted"/>
<sequence>MEISSPPDMPVSEDVNRFHDMVQLSLNQPQCSSDVMGDISPSGLGDSLTEFLRIQDDQKSASNSILFPPSDKNDTTNVENEGICEEPYRTKSTIVTSDKCLSKCATFSCSGETKPFSASPDGEDEEGEDEDELDEITVSVLKDNGYESAKPASPHPVSLPTPLKLVSAMKGSREKQGTPPKKLTVTWAPDVYDPPPSDFLHVATNKKQRHRSDSKKNSDSKKYGKNKQKGGGKPTRGKDKKQVRKSGGSSKCFKSFDDDDDPYSEVDFDVGSPDSYCGSSFLKKSVTKMHFPVAEA</sequence>
<evidence type="ECO:0000313" key="2">
    <source>
        <dbReference type="EMBL" id="MPA38957.1"/>
    </source>
</evidence>
<feature type="region of interest" description="Disordered" evidence="1">
    <location>
        <begin position="60"/>
        <end position="79"/>
    </location>
</feature>
<gene>
    <name evidence="2" type="ORF">Din_008398</name>
</gene>
<organism evidence="2">
    <name type="scientific">Davidia involucrata</name>
    <name type="common">Dove tree</name>
    <dbReference type="NCBI Taxonomy" id="16924"/>
    <lineage>
        <taxon>Eukaryota</taxon>
        <taxon>Viridiplantae</taxon>
        <taxon>Streptophyta</taxon>
        <taxon>Embryophyta</taxon>
        <taxon>Tracheophyta</taxon>
        <taxon>Spermatophyta</taxon>
        <taxon>Magnoliopsida</taxon>
        <taxon>eudicotyledons</taxon>
        <taxon>Gunneridae</taxon>
        <taxon>Pentapetalae</taxon>
        <taxon>asterids</taxon>
        <taxon>Cornales</taxon>
        <taxon>Nyssaceae</taxon>
        <taxon>Davidia</taxon>
    </lineage>
</organism>
<feature type="compositionally biased region" description="Acidic residues" evidence="1">
    <location>
        <begin position="257"/>
        <end position="267"/>
    </location>
</feature>